<reference evidence="1 2" key="1">
    <citation type="submission" date="2014-04" db="EMBL/GenBank/DDBJ databases">
        <authorList>
            <consortium name="DOE Joint Genome Institute"/>
            <person name="Kuo A."/>
            <person name="Kohler A."/>
            <person name="Costa M.D."/>
            <person name="Nagy L.G."/>
            <person name="Floudas D."/>
            <person name="Copeland A."/>
            <person name="Barry K.W."/>
            <person name="Cichocki N."/>
            <person name="Veneault-Fourrey C."/>
            <person name="LaButti K."/>
            <person name="Lindquist E.A."/>
            <person name="Lipzen A."/>
            <person name="Lundell T."/>
            <person name="Morin E."/>
            <person name="Murat C."/>
            <person name="Sun H."/>
            <person name="Tunlid A."/>
            <person name="Henrissat B."/>
            <person name="Grigoriev I.V."/>
            <person name="Hibbett D.S."/>
            <person name="Martin F."/>
            <person name="Nordberg H.P."/>
            <person name="Cantor M.N."/>
            <person name="Hua S.X."/>
        </authorList>
    </citation>
    <scope>NUCLEOTIDE SEQUENCE [LARGE SCALE GENOMIC DNA]</scope>
    <source>
        <strain evidence="1 2">Marx 270</strain>
    </source>
</reference>
<organism evidence="1 2">
    <name type="scientific">Pisolithus tinctorius Marx 270</name>
    <dbReference type="NCBI Taxonomy" id="870435"/>
    <lineage>
        <taxon>Eukaryota</taxon>
        <taxon>Fungi</taxon>
        <taxon>Dikarya</taxon>
        <taxon>Basidiomycota</taxon>
        <taxon>Agaricomycotina</taxon>
        <taxon>Agaricomycetes</taxon>
        <taxon>Agaricomycetidae</taxon>
        <taxon>Boletales</taxon>
        <taxon>Sclerodermatineae</taxon>
        <taxon>Pisolithaceae</taxon>
        <taxon>Pisolithus</taxon>
    </lineage>
</organism>
<dbReference type="EMBL" id="KN831969">
    <property type="protein sequence ID" value="KIO04899.1"/>
    <property type="molecule type" value="Genomic_DNA"/>
</dbReference>
<name>A0A0C3PB72_PISTI</name>
<dbReference type="InParanoid" id="A0A0C3PB72"/>
<dbReference type="OrthoDB" id="2670467at2759"/>
<evidence type="ECO:0000313" key="2">
    <source>
        <dbReference type="Proteomes" id="UP000054217"/>
    </source>
</evidence>
<dbReference type="AlphaFoldDB" id="A0A0C3PB72"/>
<gene>
    <name evidence="1" type="ORF">M404DRAFT_1000386</name>
</gene>
<dbReference type="HOGENOM" id="CLU_3020031_0_0_1"/>
<sequence>MPNHSCIRVMHNDTCKESGTTWITLVGKKITNCPAADAGLISIIGNMHGSYSVLEVK</sequence>
<accession>A0A0C3PB72</accession>
<dbReference type="Proteomes" id="UP000054217">
    <property type="component" value="Unassembled WGS sequence"/>
</dbReference>
<keyword evidence="2" id="KW-1185">Reference proteome</keyword>
<evidence type="ECO:0000313" key="1">
    <source>
        <dbReference type="EMBL" id="KIO04899.1"/>
    </source>
</evidence>
<protein>
    <submittedName>
        <fullName evidence="1">Uncharacterized protein</fullName>
    </submittedName>
</protein>
<reference evidence="2" key="2">
    <citation type="submission" date="2015-01" db="EMBL/GenBank/DDBJ databases">
        <title>Evolutionary Origins and Diversification of the Mycorrhizal Mutualists.</title>
        <authorList>
            <consortium name="DOE Joint Genome Institute"/>
            <consortium name="Mycorrhizal Genomics Consortium"/>
            <person name="Kohler A."/>
            <person name="Kuo A."/>
            <person name="Nagy L.G."/>
            <person name="Floudas D."/>
            <person name="Copeland A."/>
            <person name="Barry K.W."/>
            <person name="Cichocki N."/>
            <person name="Veneault-Fourrey C."/>
            <person name="LaButti K."/>
            <person name="Lindquist E.A."/>
            <person name="Lipzen A."/>
            <person name="Lundell T."/>
            <person name="Morin E."/>
            <person name="Murat C."/>
            <person name="Riley R."/>
            <person name="Ohm R."/>
            <person name="Sun H."/>
            <person name="Tunlid A."/>
            <person name="Henrissat B."/>
            <person name="Grigoriev I.V."/>
            <person name="Hibbett D.S."/>
            <person name="Martin F."/>
        </authorList>
    </citation>
    <scope>NUCLEOTIDE SEQUENCE [LARGE SCALE GENOMIC DNA]</scope>
    <source>
        <strain evidence="2">Marx 270</strain>
    </source>
</reference>
<proteinExistence type="predicted"/>